<organism evidence="4 5">
    <name type="scientific">Genlisea aurea</name>
    <dbReference type="NCBI Taxonomy" id="192259"/>
    <lineage>
        <taxon>Eukaryota</taxon>
        <taxon>Viridiplantae</taxon>
        <taxon>Streptophyta</taxon>
        <taxon>Embryophyta</taxon>
        <taxon>Tracheophyta</taxon>
        <taxon>Spermatophyta</taxon>
        <taxon>Magnoliopsida</taxon>
        <taxon>eudicotyledons</taxon>
        <taxon>Gunneridae</taxon>
        <taxon>Pentapetalae</taxon>
        <taxon>asterids</taxon>
        <taxon>lamiids</taxon>
        <taxon>Lamiales</taxon>
        <taxon>Lentibulariaceae</taxon>
        <taxon>Genlisea</taxon>
    </lineage>
</organism>
<comment type="subcellular location">
    <subcellularLocation>
        <location evidence="1">Nucleus</location>
    </subcellularLocation>
</comment>
<gene>
    <name evidence="4" type="ORF">M569_00661</name>
</gene>
<evidence type="ECO:0000313" key="4">
    <source>
        <dbReference type="EMBL" id="EPS74096.1"/>
    </source>
</evidence>
<evidence type="ECO:0000259" key="3">
    <source>
        <dbReference type="Pfam" id="PF26575"/>
    </source>
</evidence>
<dbReference type="GO" id="GO:0003700">
    <property type="term" value="F:DNA-binding transcription factor activity"/>
    <property type="evidence" value="ECO:0007669"/>
    <property type="project" value="InterPro"/>
</dbReference>
<name>S8D9D4_9LAMI</name>
<dbReference type="EMBL" id="AUSU01000184">
    <property type="protein sequence ID" value="EPS74096.1"/>
    <property type="molecule type" value="Genomic_DNA"/>
</dbReference>
<dbReference type="InterPro" id="IPR044787">
    <property type="entry name" value="HHO5-like"/>
</dbReference>
<dbReference type="GO" id="GO:0003677">
    <property type="term" value="F:DNA binding"/>
    <property type="evidence" value="ECO:0007669"/>
    <property type="project" value="UniProtKB-KW"/>
</dbReference>
<comment type="caution">
    <text evidence="4">The sequence shown here is derived from an EMBL/GenBank/DDBJ whole genome shotgun (WGS) entry which is preliminary data.</text>
</comment>
<reference evidence="4 5" key="1">
    <citation type="journal article" date="2013" name="BMC Genomics">
        <title>The miniature genome of a carnivorous plant Genlisea aurea contains a low number of genes and short non-coding sequences.</title>
        <authorList>
            <person name="Leushkin E.V."/>
            <person name="Sutormin R.A."/>
            <person name="Nabieva E.R."/>
            <person name="Penin A.A."/>
            <person name="Kondrashov A.S."/>
            <person name="Logacheva M.D."/>
        </authorList>
    </citation>
    <scope>NUCLEOTIDE SEQUENCE [LARGE SCALE GENOMIC DNA]</scope>
</reference>
<keyword evidence="5" id="KW-1185">Reference proteome</keyword>
<dbReference type="Proteomes" id="UP000015453">
    <property type="component" value="Unassembled WGS sequence"/>
</dbReference>
<sequence length="144" mass="16466">SMTRDGHVHRDLSGKSVGCEDYMQALEEERRKILVFQRELPLCLELVTHAIDSCKQQQLTGTTTTTTGECNLNECNSDQTTSGGVAAFEEFIPIKRPSSRSVFNEEQPEWKKGNRIGLKLFNSGIRLQIHGRRRNLPEEFRLWS</sequence>
<keyword evidence="2" id="KW-0238">DNA-binding</keyword>
<dbReference type="PANTHER" id="PTHR31003:SF16">
    <property type="entry name" value="TRANSCRIPTION FACTOR HHO2"/>
    <property type="match status" value="1"/>
</dbReference>
<dbReference type="Pfam" id="PF26575">
    <property type="entry name" value="HHO5_N"/>
    <property type="match status" value="1"/>
</dbReference>
<evidence type="ECO:0000256" key="2">
    <source>
        <dbReference type="ARBA" id="ARBA00023125"/>
    </source>
</evidence>
<dbReference type="PANTHER" id="PTHR31003">
    <property type="entry name" value="MYB FAMILY TRANSCRIPTION FACTOR"/>
    <property type="match status" value="1"/>
</dbReference>
<dbReference type="GO" id="GO:0005634">
    <property type="term" value="C:nucleus"/>
    <property type="evidence" value="ECO:0007669"/>
    <property type="project" value="UniProtKB-SubCell"/>
</dbReference>
<dbReference type="AlphaFoldDB" id="S8D9D4"/>
<dbReference type="InterPro" id="IPR058673">
    <property type="entry name" value="HHO5-like_N"/>
</dbReference>
<feature type="non-terminal residue" evidence="4">
    <location>
        <position position="1"/>
    </location>
</feature>
<proteinExistence type="predicted"/>
<evidence type="ECO:0000256" key="1">
    <source>
        <dbReference type="ARBA" id="ARBA00004123"/>
    </source>
</evidence>
<accession>S8D9D4</accession>
<evidence type="ECO:0000313" key="5">
    <source>
        <dbReference type="Proteomes" id="UP000015453"/>
    </source>
</evidence>
<dbReference type="OrthoDB" id="1908613at2759"/>
<protein>
    <recommendedName>
        <fullName evidence="3">HHO5-like N-terminal domain-containing protein</fullName>
    </recommendedName>
</protein>
<feature type="domain" description="HHO5-like N-terminal" evidence="3">
    <location>
        <begin position="11"/>
        <end position="57"/>
    </location>
</feature>